<dbReference type="RefSeq" id="WP_272436334.1">
    <property type="nucleotide sequence ID" value="NZ_JAMQKB010000006.1"/>
</dbReference>
<organism evidence="5 6">
    <name type="scientific">Terrihalobacillus insolitus</name>
    <dbReference type="NCBI Taxonomy" id="2950438"/>
    <lineage>
        <taxon>Bacteria</taxon>
        <taxon>Bacillati</taxon>
        <taxon>Bacillota</taxon>
        <taxon>Bacilli</taxon>
        <taxon>Bacillales</taxon>
        <taxon>Bacillaceae</taxon>
        <taxon>Terrihalobacillus</taxon>
    </lineage>
</organism>
<evidence type="ECO:0000259" key="4">
    <source>
        <dbReference type="Pfam" id="PF18088"/>
    </source>
</evidence>
<dbReference type="InterPro" id="IPR015883">
    <property type="entry name" value="Glyco_hydro_20_cat"/>
</dbReference>
<feature type="domain" description="Glycoside hydrolase family 20 catalytic" evidence="3">
    <location>
        <begin position="91"/>
        <end position="273"/>
    </location>
</feature>
<dbReference type="Proteomes" id="UP001145050">
    <property type="component" value="Unassembled WGS sequence"/>
</dbReference>
<dbReference type="Gene3D" id="3.20.20.80">
    <property type="entry name" value="Glycosidases"/>
    <property type="match status" value="1"/>
</dbReference>
<comment type="similarity">
    <text evidence="1">Belongs to the glycosyl hydrolase 20 family.</text>
</comment>
<dbReference type="InterPro" id="IPR017853">
    <property type="entry name" value="GH"/>
</dbReference>
<name>A0A9X3WV01_9BACI</name>
<dbReference type="Pfam" id="PF00728">
    <property type="entry name" value="Glyco_hydro_20"/>
    <property type="match status" value="1"/>
</dbReference>
<dbReference type="CDD" id="cd06565">
    <property type="entry name" value="GH20_GcnA-like"/>
    <property type="match status" value="1"/>
</dbReference>
<dbReference type="InterPro" id="IPR041063">
    <property type="entry name" value="Glyco_H_20C_C"/>
</dbReference>
<proteinExistence type="inferred from homology"/>
<evidence type="ECO:0000313" key="5">
    <source>
        <dbReference type="EMBL" id="MDC3424531.1"/>
    </source>
</evidence>
<dbReference type="EMBL" id="JAMQKB010000006">
    <property type="protein sequence ID" value="MDC3424531.1"/>
    <property type="molecule type" value="Genomic_DNA"/>
</dbReference>
<dbReference type="InterPro" id="IPR038901">
    <property type="entry name" value="HEXDC-like"/>
</dbReference>
<reference evidence="5" key="1">
    <citation type="submission" date="2022-06" db="EMBL/GenBank/DDBJ databases">
        <title>Aquibacillus sp. a new bacterium isolated from soil saline samples.</title>
        <authorList>
            <person name="Galisteo C."/>
            <person name="De La Haba R."/>
            <person name="Sanchez-Porro C."/>
            <person name="Ventosa A."/>
        </authorList>
    </citation>
    <scope>NUCLEOTIDE SEQUENCE</scope>
    <source>
        <strain evidence="5">3ASR75-11</strain>
    </source>
</reference>
<evidence type="ECO:0000256" key="2">
    <source>
        <dbReference type="ARBA" id="ARBA00022801"/>
    </source>
</evidence>
<dbReference type="Pfam" id="PF18088">
    <property type="entry name" value="Glyco_H_20C_C"/>
    <property type="match status" value="1"/>
</dbReference>
<protein>
    <submittedName>
        <fullName evidence="5">Beta-N-acetylhexosaminidase</fullName>
    </submittedName>
</protein>
<evidence type="ECO:0000259" key="3">
    <source>
        <dbReference type="Pfam" id="PF00728"/>
    </source>
</evidence>
<dbReference type="AlphaFoldDB" id="A0A9X3WV01"/>
<evidence type="ECO:0000256" key="1">
    <source>
        <dbReference type="ARBA" id="ARBA00006285"/>
    </source>
</evidence>
<dbReference type="PANTHER" id="PTHR21040">
    <property type="entry name" value="BCDNA.GH04120"/>
    <property type="match status" value="1"/>
</dbReference>
<accession>A0A9X3WV01</accession>
<gene>
    <name evidence="5" type="ORF">NC797_08410</name>
</gene>
<evidence type="ECO:0000313" key="6">
    <source>
        <dbReference type="Proteomes" id="UP001145050"/>
    </source>
</evidence>
<dbReference type="Gene3D" id="1.20.120.670">
    <property type="entry name" value="N-acetyl-b-d-glucoasminidase"/>
    <property type="match status" value="1"/>
</dbReference>
<keyword evidence="2" id="KW-0378">Hydrolase</keyword>
<keyword evidence="6" id="KW-1185">Reference proteome</keyword>
<dbReference type="PANTHER" id="PTHR21040:SF8">
    <property type="entry name" value="BCDNA.GH04120"/>
    <property type="match status" value="1"/>
</dbReference>
<comment type="caution">
    <text evidence="5">The sequence shown here is derived from an EMBL/GenBank/DDBJ whole genome shotgun (WGS) entry which is preliminary data.</text>
</comment>
<dbReference type="GO" id="GO:0005975">
    <property type="term" value="P:carbohydrate metabolic process"/>
    <property type="evidence" value="ECO:0007669"/>
    <property type="project" value="InterPro"/>
</dbReference>
<dbReference type="SUPFAM" id="SSF51445">
    <property type="entry name" value="(Trans)glycosidases"/>
    <property type="match status" value="1"/>
</dbReference>
<sequence>MKLKVYGDIAEIKDGLELLADELQIVLSDDGYPLDIVQKQGPIVVANENGKGDIHFEKKIHFFRALGLWLEYYDSETNFEKTEYPQFETCGAMVDASRNAVPNVESIQDLLRKMAMMGLNLFMIYTEDTYEVEEYPYFGYMRGRYTEQELRTCDQYAATLGIEVIPCIQTLSHLTQALKWKYAEGLRDTNDILLVGNPKTYEFIGHIIKAASRPFQSNRIHIGMDEAHQLGLGKYLEEHGYQKRFKLMNEHLQTVVSITERLGLEAMIWSDMYFRLGSENGDYYDSKAIIPKDVIASIPDVQLVYWDYYHTDEEFYEVFLQKHQELKENPIFAGGVWTWNGISPNYGKAIATTEAALSACKRKGIKETFVTMWGDDGAETPFQAALPMLQFYAEHAYHASVDQERLEQRFSFCTGGNYEDFLLLNQLDETPGVSAPNISGSNPSKFLLYQDILLGLYDENITDLGLDNHYRELAFKLDSARANNAAYHLLFDFYMQLASVLEVKAEIGLQLKSAYDARDEKEVSKIYDKITVLQKNVDILREKHREVWLDRNKPFGWEVLDIRYGGVITRMATAQYRTKQWLEGQIKRIDELEETRQYFHHPDSFFEGTVGRNTYKRIATASPL</sequence>
<dbReference type="GO" id="GO:0004563">
    <property type="term" value="F:beta-N-acetylhexosaminidase activity"/>
    <property type="evidence" value="ECO:0007669"/>
    <property type="project" value="UniProtKB-ARBA"/>
</dbReference>
<feature type="domain" description="Glycoside Hydrolase 20C C-terminal" evidence="4">
    <location>
        <begin position="419"/>
        <end position="603"/>
    </location>
</feature>